<accession>A0A9D0ZXV1</accession>
<proteinExistence type="predicted"/>
<evidence type="ECO:0000313" key="2">
    <source>
        <dbReference type="Proteomes" id="UP000886886"/>
    </source>
</evidence>
<dbReference type="EMBL" id="DVFT01000228">
    <property type="protein sequence ID" value="HIQ97997.1"/>
    <property type="molecule type" value="Genomic_DNA"/>
</dbReference>
<evidence type="ECO:0000313" key="1">
    <source>
        <dbReference type="EMBL" id="HIQ97997.1"/>
    </source>
</evidence>
<dbReference type="AlphaFoldDB" id="A0A9D0ZXV1"/>
<protein>
    <submittedName>
        <fullName evidence="1">Uncharacterized protein</fullName>
    </submittedName>
</protein>
<gene>
    <name evidence="1" type="ORF">IAB26_15715</name>
</gene>
<organism evidence="1 2">
    <name type="scientific">Candidatus Limivivens merdigallinarum</name>
    <dbReference type="NCBI Taxonomy" id="2840859"/>
    <lineage>
        <taxon>Bacteria</taxon>
        <taxon>Bacillati</taxon>
        <taxon>Bacillota</taxon>
        <taxon>Clostridia</taxon>
        <taxon>Lachnospirales</taxon>
        <taxon>Lachnospiraceae</taxon>
        <taxon>Lachnospiraceae incertae sedis</taxon>
        <taxon>Candidatus Limivivens</taxon>
    </lineage>
</organism>
<dbReference type="Proteomes" id="UP000886886">
    <property type="component" value="Unassembled WGS sequence"/>
</dbReference>
<name>A0A9D0ZXV1_9FIRM</name>
<comment type="caution">
    <text evidence="1">The sequence shown here is derived from an EMBL/GenBank/DDBJ whole genome shotgun (WGS) entry which is preliminary data.</text>
</comment>
<reference evidence="1" key="1">
    <citation type="submission" date="2020-10" db="EMBL/GenBank/DDBJ databases">
        <authorList>
            <person name="Gilroy R."/>
        </authorList>
    </citation>
    <scope>NUCLEOTIDE SEQUENCE</scope>
    <source>
        <strain evidence="1">ChiSjej3B21-11622</strain>
    </source>
</reference>
<sequence length="372" mass="42141">MESITEKNLKINFGKLLLLGICADIHPILKEAGLAIHGGVILYSEEMRGADALIQQLKRIGVIFCRTWKEVPRAEATLNFKIYAHALRRNEDADKILDFLETDEALMAVVAFGILPEYLAFDCVPNRIVFQASEQEMSAIGDVSRILQGFCNFVHEKPAWLIQELQKFKTSKSFGEIQGDYFLASLSASASCFAAYFRESHDEAETELIQKWLELSIRQVKEWQGEELDNLPAVVRRAVEAYITASDIEICDLDNVDGRVQNALEAGRAVLYDSQFYYLPEDLLKASCEGIVGTNSLLAIKQRLYREGIIQSNSAQSGNYTVKLHYTNVFGAPCRKRFLKFRRQFFAAPGALALEERRRNKDADLPRQIEVR</sequence>
<reference evidence="1" key="2">
    <citation type="journal article" date="2021" name="PeerJ">
        <title>Extensive microbial diversity within the chicken gut microbiome revealed by metagenomics and culture.</title>
        <authorList>
            <person name="Gilroy R."/>
            <person name="Ravi A."/>
            <person name="Getino M."/>
            <person name="Pursley I."/>
            <person name="Horton D.L."/>
            <person name="Alikhan N.F."/>
            <person name="Baker D."/>
            <person name="Gharbi K."/>
            <person name="Hall N."/>
            <person name="Watson M."/>
            <person name="Adriaenssens E.M."/>
            <person name="Foster-Nyarko E."/>
            <person name="Jarju S."/>
            <person name="Secka A."/>
            <person name="Antonio M."/>
            <person name="Oren A."/>
            <person name="Chaudhuri R.R."/>
            <person name="La Ragione R."/>
            <person name="Hildebrand F."/>
            <person name="Pallen M.J."/>
        </authorList>
    </citation>
    <scope>NUCLEOTIDE SEQUENCE</scope>
    <source>
        <strain evidence="1">ChiSjej3B21-11622</strain>
    </source>
</reference>